<reference evidence="3" key="1">
    <citation type="journal article" date="2023" name="Plant J.">
        <title>The genome of the king protea, Protea cynaroides.</title>
        <authorList>
            <person name="Chang J."/>
            <person name="Duong T.A."/>
            <person name="Schoeman C."/>
            <person name="Ma X."/>
            <person name="Roodt D."/>
            <person name="Barker N."/>
            <person name="Li Z."/>
            <person name="Van de Peer Y."/>
            <person name="Mizrachi E."/>
        </authorList>
    </citation>
    <scope>NUCLEOTIDE SEQUENCE</scope>
    <source>
        <tissue evidence="3">Young leaves</tissue>
    </source>
</reference>
<comment type="caution">
    <text evidence="3">The sequence shown here is derived from an EMBL/GenBank/DDBJ whole genome shotgun (WGS) entry which is preliminary data.</text>
</comment>
<evidence type="ECO:0000313" key="4">
    <source>
        <dbReference type="Proteomes" id="UP001141806"/>
    </source>
</evidence>
<feature type="region of interest" description="Disordered" evidence="2">
    <location>
        <begin position="262"/>
        <end position="283"/>
    </location>
</feature>
<gene>
    <name evidence="3" type="ORF">NE237_015053</name>
</gene>
<dbReference type="Proteomes" id="UP001141806">
    <property type="component" value="Unassembled WGS sequence"/>
</dbReference>
<keyword evidence="1" id="KW-0175">Coiled coil</keyword>
<evidence type="ECO:0000256" key="1">
    <source>
        <dbReference type="SAM" id="Coils"/>
    </source>
</evidence>
<sequence>MIYAQRCLRAEVFVDFVDRTEGLNGACGRVRQRRADLVGKHETPKFNFRSTFRGAKTEDKGKAFANPDSSKKQKVIPYTPSSKGITIGSQARTAPASSDVDIDLCPINISDGLPIIIANGVELKSHPLVNEPSSSTNREPGCSEVLKTLSVAESSVLDLSKEKENTIAKRRKVFVEREKAIEEKEKFEAELRELKEEKLTFSTQLNGLREEKLSLESRLKESTGSVASKKALFELFNFMEGKHPGFDFSNFIVDFNALTPPTPHEDDGVPAPTNGGSNMEVDTSEAVDRRWLSFKRTLTSEGSLVAEEIHFSSAESCKLAKVSELSGDESNIPLTMAILITNLEALRAENDELRSRGGPSSLNNSLNLQLLSTQNECNALKEEPRKLKEELDSQVETTMDLLFEHEALSIENIELREALKAQAGVHSSPSKKTLPG</sequence>
<dbReference type="AlphaFoldDB" id="A0A9Q0QQN8"/>
<evidence type="ECO:0000313" key="3">
    <source>
        <dbReference type="EMBL" id="KAJ4968352.1"/>
    </source>
</evidence>
<feature type="coiled-coil region" evidence="1">
    <location>
        <begin position="177"/>
        <end position="211"/>
    </location>
</feature>
<accession>A0A9Q0QQN8</accession>
<feature type="coiled-coil region" evidence="1">
    <location>
        <begin position="336"/>
        <end position="383"/>
    </location>
</feature>
<protein>
    <submittedName>
        <fullName evidence="3">Uncharacterized protein</fullName>
    </submittedName>
</protein>
<name>A0A9Q0QQN8_9MAGN</name>
<proteinExistence type="predicted"/>
<organism evidence="3 4">
    <name type="scientific">Protea cynaroides</name>
    <dbReference type="NCBI Taxonomy" id="273540"/>
    <lineage>
        <taxon>Eukaryota</taxon>
        <taxon>Viridiplantae</taxon>
        <taxon>Streptophyta</taxon>
        <taxon>Embryophyta</taxon>
        <taxon>Tracheophyta</taxon>
        <taxon>Spermatophyta</taxon>
        <taxon>Magnoliopsida</taxon>
        <taxon>Proteales</taxon>
        <taxon>Proteaceae</taxon>
        <taxon>Protea</taxon>
    </lineage>
</organism>
<evidence type="ECO:0000256" key="2">
    <source>
        <dbReference type="SAM" id="MobiDB-lite"/>
    </source>
</evidence>
<dbReference type="EMBL" id="JAMYWD010000006">
    <property type="protein sequence ID" value="KAJ4968352.1"/>
    <property type="molecule type" value="Genomic_DNA"/>
</dbReference>
<keyword evidence="4" id="KW-1185">Reference proteome</keyword>